<dbReference type="EMBL" id="JABWGO010000018">
    <property type="protein sequence ID" value="NUW46611.1"/>
    <property type="molecule type" value="Genomic_DNA"/>
</dbReference>
<sequence length="388" mass="41766">MLAFVLLATATQIPAAGASADSGVFLTGKALDATGAPAGGADVYVFDVTEESEHNDSVAHAKANPDGRFELSMPLNAGKTAASGNDGWSNYMALVSRAGKFDVQFFSRRRETGGQWIAPSHTSAARDVVTLKADQRPFTPPAGSRAAELLASARASQAAGAAGPAEKVSMKSVVLARYSNVPTTVARIEVARNTKVKFTYGRRADTEVEVGVEFEEGRWKMGGSKHIGNDVGYEVPYTLDPGLNKPAARYMEAGMDYEDRLEWIGTTFPVAYTKRVATRWTGTLYGYSTWVNGCESQSCMSHVACYFKHNSGLKKTRGENRKYTAAANVAGLMLGATSGWSSNVSMEYDFAVHGNPELIGYCMGGNNTWPPYAQEVYMFTTTTPWNGQ</sequence>
<evidence type="ECO:0000313" key="2">
    <source>
        <dbReference type="Proteomes" id="UP000546126"/>
    </source>
</evidence>
<keyword evidence="2" id="KW-1185">Reference proteome</keyword>
<name>A0A7Y6IYZ0_9ACTN</name>
<protein>
    <submittedName>
        <fullName evidence="1">Uncharacterized protein</fullName>
    </submittedName>
</protein>
<accession>A0A7Y6IYZ0</accession>
<evidence type="ECO:0000313" key="1">
    <source>
        <dbReference type="EMBL" id="NUW46611.1"/>
    </source>
</evidence>
<proteinExistence type="predicted"/>
<dbReference type="Proteomes" id="UP000546126">
    <property type="component" value="Unassembled WGS sequence"/>
</dbReference>
<gene>
    <name evidence="1" type="ORF">HT134_41855</name>
</gene>
<organism evidence="1 2">
    <name type="scientific">Nonomuraea rhodomycinica</name>
    <dbReference type="NCBI Taxonomy" id="1712872"/>
    <lineage>
        <taxon>Bacteria</taxon>
        <taxon>Bacillati</taxon>
        <taxon>Actinomycetota</taxon>
        <taxon>Actinomycetes</taxon>
        <taxon>Streptosporangiales</taxon>
        <taxon>Streptosporangiaceae</taxon>
        <taxon>Nonomuraea</taxon>
    </lineage>
</organism>
<reference evidence="1 2" key="1">
    <citation type="submission" date="2020-06" db="EMBL/GenBank/DDBJ databases">
        <authorList>
            <person name="Chanama M."/>
        </authorList>
    </citation>
    <scope>NUCLEOTIDE SEQUENCE [LARGE SCALE GENOMIC DNA]</scope>
    <source>
        <strain evidence="1 2">TBRC6557</strain>
    </source>
</reference>
<comment type="caution">
    <text evidence="1">The sequence shown here is derived from an EMBL/GenBank/DDBJ whole genome shotgun (WGS) entry which is preliminary data.</text>
</comment>
<dbReference type="AlphaFoldDB" id="A0A7Y6IYZ0"/>
<dbReference type="RefSeq" id="WP_175606068.1">
    <property type="nucleotide sequence ID" value="NZ_JABWGO010000018.1"/>
</dbReference>